<dbReference type="Gene3D" id="1.10.357.10">
    <property type="entry name" value="Tetracycline Repressor, domain 2"/>
    <property type="match status" value="1"/>
</dbReference>
<dbReference type="GO" id="GO:0003677">
    <property type="term" value="F:DNA binding"/>
    <property type="evidence" value="ECO:0007669"/>
    <property type="project" value="UniProtKB-UniRule"/>
</dbReference>
<dbReference type="PRINTS" id="PR00455">
    <property type="entry name" value="HTHTETR"/>
</dbReference>
<dbReference type="EMBL" id="JACCHK010000001">
    <property type="protein sequence ID" value="NYH45768.1"/>
    <property type="molecule type" value="Genomic_DNA"/>
</dbReference>
<feature type="domain" description="HTH tetR-type" evidence="5">
    <location>
        <begin position="6"/>
        <end position="66"/>
    </location>
</feature>
<dbReference type="InterPro" id="IPR023772">
    <property type="entry name" value="DNA-bd_HTH_TetR-type_CS"/>
</dbReference>
<dbReference type="Pfam" id="PF00440">
    <property type="entry name" value="TetR_N"/>
    <property type="match status" value="1"/>
</dbReference>
<reference evidence="6 7" key="1">
    <citation type="submission" date="2020-07" db="EMBL/GenBank/DDBJ databases">
        <title>Sequencing the genomes of 1000 actinobacteria strains.</title>
        <authorList>
            <person name="Klenk H.-P."/>
        </authorList>
    </citation>
    <scope>NUCLEOTIDE SEQUENCE [LARGE SCALE GENOMIC DNA]</scope>
    <source>
        <strain evidence="6 7">DSM 45876</strain>
    </source>
</reference>
<dbReference type="Proteomes" id="UP000523545">
    <property type="component" value="Unassembled WGS sequence"/>
</dbReference>
<dbReference type="InterPro" id="IPR011075">
    <property type="entry name" value="TetR_C"/>
</dbReference>
<dbReference type="PROSITE" id="PS50977">
    <property type="entry name" value="HTH_TETR_2"/>
    <property type="match status" value="1"/>
</dbReference>
<keyword evidence="2 4" id="KW-0238">DNA-binding</keyword>
<dbReference type="PANTHER" id="PTHR47506">
    <property type="entry name" value="TRANSCRIPTIONAL REGULATORY PROTEIN"/>
    <property type="match status" value="1"/>
</dbReference>
<dbReference type="InterPro" id="IPR001647">
    <property type="entry name" value="HTH_TetR"/>
</dbReference>
<dbReference type="Pfam" id="PF16925">
    <property type="entry name" value="TetR_C_13"/>
    <property type="match status" value="1"/>
</dbReference>
<accession>A0A7Y9X6C4</accession>
<dbReference type="InterPro" id="IPR036271">
    <property type="entry name" value="Tet_transcr_reg_TetR-rel_C_sf"/>
</dbReference>
<dbReference type="PROSITE" id="PS01081">
    <property type="entry name" value="HTH_TETR_1"/>
    <property type="match status" value="1"/>
</dbReference>
<keyword evidence="3" id="KW-0804">Transcription</keyword>
<dbReference type="AlphaFoldDB" id="A0A7Y9X6C4"/>
<dbReference type="PANTHER" id="PTHR47506:SF1">
    <property type="entry name" value="HTH-TYPE TRANSCRIPTIONAL REGULATOR YJDC"/>
    <property type="match status" value="1"/>
</dbReference>
<dbReference type="SUPFAM" id="SSF48498">
    <property type="entry name" value="Tetracyclin repressor-like, C-terminal domain"/>
    <property type="match status" value="1"/>
</dbReference>
<organism evidence="6 7">
    <name type="scientific">Micromonospora jinlongensis</name>
    <dbReference type="NCBI Taxonomy" id="1287877"/>
    <lineage>
        <taxon>Bacteria</taxon>
        <taxon>Bacillati</taxon>
        <taxon>Actinomycetota</taxon>
        <taxon>Actinomycetes</taxon>
        <taxon>Micromonosporales</taxon>
        <taxon>Micromonosporaceae</taxon>
        <taxon>Micromonospora</taxon>
    </lineage>
</organism>
<comment type="caution">
    <text evidence="6">The sequence shown here is derived from an EMBL/GenBank/DDBJ whole genome shotgun (WGS) entry which is preliminary data.</text>
</comment>
<feature type="DNA-binding region" description="H-T-H motif" evidence="4">
    <location>
        <begin position="29"/>
        <end position="48"/>
    </location>
</feature>
<dbReference type="RefSeq" id="WP_179782783.1">
    <property type="nucleotide sequence ID" value="NZ_JACCHK010000001.1"/>
</dbReference>
<protein>
    <submittedName>
        <fullName evidence="6">TetR/AcrR family transcriptional repressor of nem operon</fullName>
    </submittedName>
</protein>
<evidence type="ECO:0000259" key="5">
    <source>
        <dbReference type="PROSITE" id="PS50977"/>
    </source>
</evidence>
<dbReference type="Gene3D" id="1.10.10.60">
    <property type="entry name" value="Homeodomain-like"/>
    <property type="match status" value="1"/>
</dbReference>
<evidence type="ECO:0000256" key="3">
    <source>
        <dbReference type="ARBA" id="ARBA00023163"/>
    </source>
</evidence>
<sequence>MARTREFDLDAAVNAAMEVFRTKGYEGTSMRDLAEATGLGSGSIYAAFGSKDGLYLAVLDLYRQRYATPMVDLLRSGNDARAVIREMFVGTVDGITGDGQHLSCLIVGASMERAHQDQRVADRLRSTTQSLESALYDLLAEAQLRGQITSARSATDLAGFLVTSLQGLRVMGAINPDRAALTRYAEVALTCLD</sequence>
<evidence type="ECO:0000256" key="1">
    <source>
        <dbReference type="ARBA" id="ARBA00023015"/>
    </source>
</evidence>
<dbReference type="InterPro" id="IPR009057">
    <property type="entry name" value="Homeodomain-like_sf"/>
</dbReference>
<evidence type="ECO:0000256" key="4">
    <source>
        <dbReference type="PROSITE-ProRule" id="PRU00335"/>
    </source>
</evidence>
<evidence type="ECO:0000313" key="6">
    <source>
        <dbReference type="EMBL" id="NYH45768.1"/>
    </source>
</evidence>
<evidence type="ECO:0000256" key="2">
    <source>
        <dbReference type="ARBA" id="ARBA00023125"/>
    </source>
</evidence>
<proteinExistence type="predicted"/>
<keyword evidence="7" id="KW-1185">Reference proteome</keyword>
<keyword evidence="1" id="KW-0805">Transcription regulation</keyword>
<gene>
    <name evidence="6" type="ORF">HNR22_005495</name>
</gene>
<name>A0A7Y9X6C4_9ACTN</name>
<dbReference type="SUPFAM" id="SSF46689">
    <property type="entry name" value="Homeodomain-like"/>
    <property type="match status" value="1"/>
</dbReference>
<evidence type="ECO:0000313" key="7">
    <source>
        <dbReference type="Proteomes" id="UP000523545"/>
    </source>
</evidence>